<dbReference type="CDD" id="cd05228">
    <property type="entry name" value="AR_FR_like_1_SDR_e"/>
    <property type="match status" value="1"/>
</dbReference>
<evidence type="ECO:0000313" key="2">
    <source>
        <dbReference type="EMBL" id="ARO89166.1"/>
    </source>
</evidence>
<keyword evidence="3" id="KW-1185">Reference proteome</keyword>
<dbReference type="InterPro" id="IPR017829">
    <property type="entry name" value="Hopanoid-assoc_sugar_epimerase"/>
</dbReference>
<sequence length="331" mass="36379">MKSLVTGANGFVGSAVARCLLDAGHEVRCLVRPGSDRRNLHELPVEISEGDLRSAPSLKRAVTGCDSLFHVAADYRLWVPNPETMYDINVKGTEALILAAAEAGMKRMIYTSSVATLGTHQDGTSANEDTPSSLVSMTGHYKRSKFMAEQIVQRITDEHKLPLVIVNPSTPIGPRDIKPTPTGRIVVDTLCGRMPAYVNTGLNIAHADDIAYGHLLAHAHGEPGERYILGGENMTLLQILQTIDEIRGKRTKRFNIPVKLVLPAAWLMEKMAMVTNIEPRATVDSVRMAKKKMFYSSEKAVRVLGYRYRPAAEALEDAMAWFQDNGYCDGS</sequence>
<dbReference type="OrthoDB" id="9803010at2"/>
<dbReference type="SUPFAM" id="SSF51735">
    <property type="entry name" value="NAD(P)-binding Rossmann-fold domains"/>
    <property type="match status" value="1"/>
</dbReference>
<dbReference type="PANTHER" id="PTHR48079:SF6">
    <property type="entry name" value="NAD(P)-BINDING DOMAIN-CONTAINING PROTEIN-RELATED"/>
    <property type="match status" value="1"/>
</dbReference>
<dbReference type="AlphaFoldDB" id="A0A1W6STP7"/>
<dbReference type="InterPro" id="IPR001509">
    <property type="entry name" value="Epimerase_deHydtase"/>
</dbReference>
<dbReference type="Pfam" id="PF01370">
    <property type="entry name" value="Epimerase"/>
    <property type="match status" value="1"/>
</dbReference>
<dbReference type="Gene3D" id="3.40.50.720">
    <property type="entry name" value="NAD(P)-binding Rossmann-like Domain"/>
    <property type="match status" value="1"/>
</dbReference>
<name>A0A1W6STP7_9PROT</name>
<dbReference type="eggNOG" id="COG0451">
    <property type="taxonomic scope" value="Bacteria"/>
</dbReference>
<proteinExistence type="predicted"/>
<dbReference type="GO" id="GO:0004029">
    <property type="term" value="F:aldehyde dehydrogenase (NAD+) activity"/>
    <property type="evidence" value="ECO:0007669"/>
    <property type="project" value="TreeGrafter"/>
</dbReference>
<dbReference type="PANTHER" id="PTHR48079">
    <property type="entry name" value="PROTEIN YEEZ"/>
    <property type="match status" value="1"/>
</dbReference>
<dbReference type="EMBL" id="CP021106">
    <property type="protein sequence ID" value="ARO89166.1"/>
    <property type="molecule type" value="Genomic_DNA"/>
</dbReference>
<dbReference type="InterPro" id="IPR051783">
    <property type="entry name" value="NAD(P)-dependent_oxidoreduct"/>
</dbReference>
<evidence type="ECO:0000259" key="1">
    <source>
        <dbReference type="Pfam" id="PF01370"/>
    </source>
</evidence>
<dbReference type="Proteomes" id="UP000012179">
    <property type="component" value="Chromosome"/>
</dbReference>
<protein>
    <submittedName>
        <fullName evidence="2">NAD-dependent dehydratase</fullName>
    </submittedName>
</protein>
<dbReference type="InterPro" id="IPR036291">
    <property type="entry name" value="NAD(P)-bd_dom_sf"/>
</dbReference>
<gene>
    <name evidence="2" type="ORF">EBAPG3_014585</name>
</gene>
<dbReference type="NCBIfam" id="TIGR03466">
    <property type="entry name" value="HpnA"/>
    <property type="match status" value="1"/>
</dbReference>
<reference evidence="2 3" key="1">
    <citation type="journal article" date="2015" name="Int. J. Syst. Evol. Microbiol.">
        <title>Nitrosospira lacus sp. nov., a psychrotolerant, ammonia-oxidizing bacterium from sandy lake sediment.</title>
        <authorList>
            <person name="Urakawa H."/>
            <person name="Garcia J.C."/>
            <person name="Nielsen J.L."/>
            <person name="Le V.Q."/>
            <person name="Kozlowski J.A."/>
            <person name="Stein L.Y."/>
            <person name="Lim C.K."/>
            <person name="Pommerening-Roser A."/>
            <person name="Martens-Habbena W."/>
            <person name="Stahl D.A."/>
            <person name="Klotz M.G."/>
        </authorList>
    </citation>
    <scope>NUCLEOTIDE SEQUENCE [LARGE SCALE GENOMIC DNA]</scope>
    <source>
        <strain evidence="2 3">APG3</strain>
    </source>
</reference>
<accession>A0A1W6STP7</accession>
<organism evidence="2 3">
    <name type="scientific">Nitrosospira lacus</name>
    <dbReference type="NCBI Taxonomy" id="1288494"/>
    <lineage>
        <taxon>Bacteria</taxon>
        <taxon>Pseudomonadati</taxon>
        <taxon>Pseudomonadota</taxon>
        <taxon>Betaproteobacteria</taxon>
        <taxon>Nitrosomonadales</taxon>
        <taxon>Nitrosomonadaceae</taxon>
        <taxon>Nitrosospira</taxon>
    </lineage>
</organism>
<feature type="domain" description="NAD-dependent epimerase/dehydratase" evidence="1">
    <location>
        <begin position="4"/>
        <end position="230"/>
    </location>
</feature>
<evidence type="ECO:0000313" key="3">
    <source>
        <dbReference type="Proteomes" id="UP000012179"/>
    </source>
</evidence>
<dbReference type="KEGG" id="nlc:EBAPG3_014585"/>
<dbReference type="GO" id="GO:0005737">
    <property type="term" value="C:cytoplasm"/>
    <property type="evidence" value="ECO:0007669"/>
    <property type="project" value="TreeGrafter"/>
</dbReference>